<sequence length="133" mass="13526">MAYRYPLGAAGPRARDTERAGGGGGGGDGGAAPPQGTWLVEASAAGSCEGRSLARATELEPEAAAAVVDAGYLPDDDQERLPLLFLTESSGTTAKTRTARGYAPSSRRCVTATSTSISGPLRSDRDAQIPVVC</sequence>
<evidence type="ECO:0000256" key="1">
    <source>
        <dbReference type="SAM" id="MobiDB-lite"/>
    </source>
</evidence>
<dbReference type="AlphaFoldDB" id="A0A6V8LL75"/>
<gene>
    <name evidence="2" type="ORF">Prum_070270</name>
</gene>
<organism evidence="2 3">
    <name type="scientific">Phytohabitans rumicis</name>
    <dbReference type="NCBI Taxonomy" id="1076125"/>
    <lineage>
        <taxon>Bacteria</taxon>
        <taxon>Bacillati</taxon>
        <taxon>Actinomycetota</taxon>
        <taxon>Actinomycetes</taxon>
        <taxon>Micromonosporales</taxon>
        <taxon>Micromonosporaceae</taxon>
    </lineage>
</organism>
<name>A0A6V8LL75_9ACTN</name>
<evidence type="ECO:0000313" key="2">
    <source>
        <dbReference type="EMBL" id="GFJ93385.1"/>
    </source>
</evidence>
<dbReference type="EMBL" id="BLPG01000001">
    <property type="protein sequence ID" value="GFJ93385.1"/>
    <property type="molecule type" value="Genomic_DNA"/>
</dbReference>
<comment type="caution">
    <text evidence="2">The sequence shown here is derived from an EMBL/GenBank/DDBJ whole genome shotgun (WGS) entry which is preliminary data.</text>
</comment>
<feature type="region of interest" description="Disordered" evidence="1">
    <location>
        <begin position="1"/>
        <end position="36"/>
    </location>
</feature>
<reference evidence="2 3" key="1">
    <citation type="submission" date="2020-03" db="EMBL/GenBank/DDBJ databases">
        <title>Whole genome shotgun sequence of Phytohabitans rumicis NBRC 108638.</title>
        <authorList>
            <person name="Komaki H."/>
            <person name="Tamura T."/>
        </authorList>
    </citation>
    <scope>NUCLEOTIDE SEQUENCE [LARGE SCALE GENOMIC DNA]</scope>
    <source>
        <strain evidence="2 3">NBRC 108638</strain>
    </source>
</reference>
<evidence type="ECO:0000313" key="3">
    <source>
        <dbReference type="Proteomes" id="UP000482960"/>
    </source>
</evidence>
<accession>A0A6V8LL75</accession>
<reference evidence="2 3" key="2">
    <citation type="submission" date="2020-03" db="EMBL/GenBank/DDBJ databases">
        <authorList>
            <person name="Ichikawa N."/>
            <person name="Kimura A."/>
            <person name="Kitahashi Y."/>
            <person name="Uohara A."/>
        </authorList>
    </citation>
    <scope>NUCLEOTIDE SEQUENCE [LARGE SCALE GENOMIC DNA]</scope>
    <source>
        <strain evidence="2 3">NBRC 108638</strain>
    </source>
</reference>
<protein>
    <submittedName>
        <fullName evidence="2">Uncharacterized protein</fullName>
    </submittedName>
</protein>
<dbReference type="Proteomes" id="UP000482960">
    <property type="component" value="Unassembled WGS sequence"/>
</dbReference>
<proteinExistence type="predicted"/>
<feature type="compositionally biased region" description="Gly residues" evidence="1">
    <location>
        <begin position="20"/>
        <end position="30"/>
    </location>
</feature>
<keyword evidence="3" id="KW-1185">Reference proteome</keyword>